<evidence type="ECO:0000256" key="2">
    <source>
        <dbReference type="ARBA" id="ARBA00022729"/>
    </source>
</evidence>
<keyword evidence="3" id="KW-0813">Transport</keyword>
<organism evidence="5 6">
    <name type="scientific">Thalassospira permensis NBRC 106175</name>
    <dbReference type="NCBI Taxonomy" id="1353532"/>
    <lineage>
        <taxon>Bacteria</taxon>
        <taxon>Pseudomonadati</taxon>
        <taxon>Pseudomonadota</taxon>
        <taxon>Alphaproteobacteria</taxon>
        <taxon>Rhodospirillales</taxon>
        <taxon>Thalassospiraceae</taxon>
        <taxon>Thalassospira</taxon>
    </lineage>
</organism>
<keyword evidence="6" id="KW-1185">Reference proteome</keyword>
<dbReference type="Gene3D" id="3.40.50.2300">
    <property type="match status" value="3"/>
</dbReference>
<dbReference type="EMBL" id="AUNC01000012">
    <property type="protein sequence ID" value="KEO57630.1"/>
    <property type="molecule type" value="Genomic_DNA"/>
</dbReference>
<dbReference type="Proteomes" id="UP000027463">
    <property type="component" value="Unassembled WGS sequence"/>
</dbReference>
<dbReference type="InterPro" id="IPR051010">
    <property type="entry name" value="BCAA_transport"/>
</dbReference>
<evidence type="ECO:0000256" key="3">
    <source>
        <dbReference type="ARBA" id="ARBA00022970"/>
    </source>
</evidence>
<keyword evidence="2" id="KW-0732">Signal</keyword>
<dbReference type="PANTHER" id="PTHR30483:SF6">
    <property type="entry name" value="PERIPLASMIC BINDING PROTEIN OF ABC TRANSPORTER FOR NATURAL AMINO ACIDS"/>
    <property type="match status" value="1"/>
</dbReference>
<evidence type="ECO:0000259" key="4">
    <source>
        <dbReference type="Pfam" id="PF13458"/>
    </source>
</evidence>
<reference evidence="5 6" key="1">
    <citation type="submission" date="2013-07" db="EMBL/GenBank/DDBJ databases">
        <title>Thalassospira permensis NBRC 106175 Genome Sequencing.</title>
        <authorList>
            <person name="Lai Q."/>
            <person name="Shao Z."/>
        </authorList>
    </citation>
    <scope>NUCLEOTIDE SEQUENCE [LARGE SCALE GENOMIC DNA]</scope>
    <source>
        <strain evidence="5 6">NBRC 106175</strain>
    </source>
</reference>
<feature type="domain" description="Leucine-binding protein" evidence="4">
    <location>
        <begin position="139"/>
        <end position="495"/>
    </location>
</feature>
<evidence type="ECO:0000313" key="5">
    <source>
        <dbReference type="EMBL" id="KEO57630.1"/>
    </source>
</evidence>
<dbReference type="PANTHER" id="PTHR30483">
    <property type="entry name" value="LEUCINE-SPECIFIC-BINDING PROTEIN"/>
    <property type="match status" value="1"/>
</dbReference>
<comment type="similarity">
    <text evidence="1">Belongs to the leucine-binding protein family.</text>
</comment>
<dbReference type="SUPFAM" id="SSF53822">
    <property type="entry name" value="Periplasmic binding protein-like I"/>
    <property type="match status" value="1"/>
</dbReference>
<protein>
    <submittedName>
        <fullName evidence="5">Branched-chain amino acid ABC transporter substrate-binding protein</fullName>
    </submittedName>
</protein>
<evidence type="ECO:0000313" key="6">
    <source>
        <dbReference type="Proteomes" id="UP000027463"/>
    </source>
</evidence>
<dbReference type="CDD" id="cd06339">
    <property type="entry name" value="PBP1_YraM_LppC_lipoprotein-like"/>
    <property type="match status" value="1"/>
</dbReference>
<gene>
    <name evidence="5" type="ORF">SMB34_02665</name>
</gene>
<accession>A0ABR4TPP8</accession>
<comment type="caution">
    <text evidence="5">The sequence shown here is derived from an EMBL/GenBank/DDBJ whole genome shotgun (WGS) entry which is preliminary data.</text>
</comment>
<evidence type="ECO:0000256" key="1">
    <source>
        <dbReference type="ARBA" id="ARBA00010062"/>
    </source>
</evidence>
<sequence>MKVASVVHLVYLIRRAHYPACETSYREVRVGFPKRHPLQNQDGNSAWCRVARRTASVVVLSLGLAACNATTSITDLLGMQRDGAPVETANNPANDPTRAPDQGLITDANPWPGDAALPEGEGQEILTLYNDEAALNEKRVALLLPLSGPNEELGRAMRHAAELAMFDVAGDDFVLMPIDTAGTYQGGQAAAHQAINAGAKMILGPLFAESVSGASEIAKAAGVPVIAFSNNQRVAESGVWVNGFVPEDQIARAAGYATTQGKYRFAALLPQNDYGRQIAGALQGVVSRVGGSLGRVAFYAPGSENLEQTIRDFANYDARRANLRARKRELQADGSAASQRALKRLEGVDTLGELDFDALILPATGGELRQVSALLAYFDVDGAQVQFIGTFGWNDPGLFSEPALKGGIFAAPDPENWKLFSDRFQRTFGEQPPRISSLAYDSAALAAVLSRDSGQMTNEAVTNPNGFVGVDGIFRLTAQGRSERGYAVMQIQPDGAKVVAPAPAAFDQVF</sequence>
<keyword evidence="3" id="KW-0029">Amino-acid transport</keyword>
<dbReference type="InterPro" id="IPR028081">
    <property type="entry name" value="Leu-bd"/>
</dbReference>
<dbReference type="InterPro" id="IPR028082">
    <property type="entry name" value="Peripla_BP_I"/>
</dbReference>
<dbReference type="Pfam" id="PF13458">
    <property type="entry name" value="Peripla_BP_6"/>
    <property type="match status" value="1"/>
</dbReference>
<name>A0ABR4TPP8_9PROT</name>
<proteinExistence type="inferred from homology"/>